<keyword evidence="2" id="KW-1185">Reference proteome</keyword>
<dbReference type="EMBL" id="ON529858">
    <property type="protein sequence ID" value="UTC29788.1"/>
    <property type="molecule type" value="Genomic_DNA"/>
</dbReference>
<gene>
    <name evidence="1" type="ORF">BAJUN_01580</name>
</gene>
<reference evidence="1" key="1">
    <citation type="submission" date="2022-05" db="EMBL/GenBank/DDBJ databases">
        <authorList>
            <person name="Friedrich I."/>
            <person name="Poehlein A."/>
            <person name="Schneider D."/>
            <person name="Hertel R."/>
            <person name="Daniel R."/>
        </authorList>
    </citation>
    <scope>NUCLEOTIDE SEQUENCE</scope>
</reference>
<protein>
    <submittedName>
        <fullName evidence="1">Uncharacterized protein</fullName>
    </submittedName>
</protein>
<organism evidence="1 2">
    <name type="scientific">Brevundimonas phage vB_BgoS-Bajun</name>
    <dbReference type="NCBI Taxonomy" id="2948594"/>
    <lineage>
        <taxon>Viruses</taxon>
        <taxon>Duplodnaviria</taxon>
        <taxon>Heunggongvirae</taxon>
        <taxon>Uroviricota</taxon>
        <taxon>Caudoviricetes</taxon>
        <taxon>Dolichocephalovirinae</taxon>
    </lineage>
</organism>
<evidence type="ECO:0000313" key="1">
    <source>
        <dbReference type="EMBL" id="UTC29788.1"/>
    </source>
</evidence>
<name>A0A9E7N6S1_9CAUD</name>
<evidence type="ECO:0000313" key="2">
    <source>
        <dbReference type="Proteomes" id="UP001057427"/>
    </source>
</evidence>
<proteinExistence type="predicted"/>
<sequence length="152" mass="16807">MTKPSTPALAAFNDLDPIAKADAAHVNLFAWRLSAGPLMMSDLELACLDLALATLRQKHTRMMEEAHPISAADVPNDFEKVEAADEDGWSEWVRPVPKSYLMKCCDCGLVHEMDFGVFRQTSPADAQGNYSAETIDDPNVRAMLRARRVDEA</sequence>
<accession>A0A9E7N6S1</accession>
<dbReference type="Proteomes" id="UP001057427">
    <property type="component" value="Segment"/>
</dbReference>